<dbReference type="InterPro" id="IPR004827">
    <property type="entry name" value="bZIP"/>
</dbReference>
<organism evidence="7">
    <name type="scientific">Hadrurus spadix</name>
    <dbReference type="NCBI Taxonomy" id="141984"/>
    <lineage>
        <taxon>Eukaryota</taxon>
        <taxon>Metazoa</taxon>
        <taxon>Ecdysozoa</taxon>
        <taxon>Arthropoda</taxon>
        <taxon>Chelicerata</taxon>
        <taxon>Arachnida</taxon>
        <taxon>Scorpiones</taxon>
        <taxon>Iurida</taxon>
        <taxon>Iuroidea</taxon>
        <taxon>Hadrurus</taxon>
    </lineage>
</organism>
<dbReference type="Gene3D" id="1.20.5.170">
    <property type="match status" value="1"/>
</dbReference>
<dbReference type="PRINTS" id="PR00043">
    <property type="entry name" value="LEUZIPPRJUN"/>
</dbReference>
<dbReference type="GO" id="GO:0000978">
    <property type="term" value="F:RNA polymerase II cis-regulatory region sequence-specific DNA binding"/>
    <property type="evidence" value="ECO:0007669"/>
    <property type="project" value="TreeGrafter"/>
</dbReference>
<dbReference type="Pfam" id="PF03957">
    <property type="entry name" value="Jun"/>
    <property type="match status" value="1"/>
</dbReference>
<evidence type="ECO:0000256" key="2">
    <source>
        <dbReference type="ARBA" id="ARBA00023015"/>
    </source>
</evidence>
<evidence type="ECO:0000256" key="5">
    <source>
        <dbReference type="SAM" id="Coils"/>
    </source>
</evidence>
<keyword evidence="5" id="KW-0175">Coiled coil</keyword>
<feature type="domain" description="BZIP" evidence="6">
    <location>
        <begin position="207"/>
        <end position="270"/>
    </location>
</feature>
<reference evidence="7" key="1">
    <citation type="submission" date="2016-11" db="EMBL/GenBank/DDBJ databases">
        <title>Venom-gland transcriptomics and venom proteomics of the black-back scorpion (Hadrurus spadix) reveal detectability challenges and an unexplored realm of animal toxin diversity.</title>
        <authorList>
            <person name="Rokyta D.R."/>
            <person name="Ward M.J."/>
        </authorList>
    </citation>
    <scope>NUCLEOTIDE SEQUENCE</scope>
    <source>
        <tissue evidence="7">Venom gland</tissue>
    </source>
</reference>
<name>A0A1W7R9G1_9SCOR</name>
<proteinExistence type="inferred from homology"/>
<dbReference type="InterPro" id="IPR005643">
    <property type="entry name" value="JNK"/>
</dbReference>
<dbReference type="GO" id="GO:0005667">
    <property type="term" value="C:transcription regulator complex"/>
    <property type="evidence" value="ECO:0007669"/>
    <property type="project" value="TreeGrafter"/>
</dbReference>
<keyword evidence="4" id="KW-0804">Transcription</keyword>
<accession>A0A1W7R9G1</accession>
<dbReference type="InterPro" id="IPR002112">
    <property type="entry name" value="Leuzip_Jun"/>
</dbReference>
<dbReference type="EMBL" id="GFAH01000612">
    <property type="protein sequence ID" value="JAV47777.1"/>
    <property type="molecule type" value="Transcribed_RNA"/>
</dbReference>
<dbReference type="AlphaFoldDB" id="A0A1W7R9G1"/>
<dbReference type="GO" id="GO:0051726">
    <property type="term" value="P:regulation of cell cycle"/>
    <property type="evidence" value="ECO:0007669"/>
    <property type="project" value="TreeGrafter"/>
</dbReference>
<evidence type="ECO:0000256" key="3">
    <source>
        <dbReference type="ARBA" id="ARBA00023125"/>
    </source>
</evidence>
<dbReference type="GO" id="GO:0000981">
    <property type="term" value="F:DNA-binding transcription factor activity, RNA polymerase II-specific"/>
    <property type="evidence" value="ECO:0007669"/>
    <property type="project" value="TreeGrafter"/>
</dbReference>
<dbReference type="SUPFAM" id="SSF57959">
    <property type="entry name" value="Leucine zipper domain"/>
    <property type="match status" value="1"/>
</dbReference>
<dbReference type="FunFam" id="1.20.5.170:FF:000012">
    <property type="entry name" value="Putative transcription factor AP-1"/>
    <property type="match status" value="1"/>
</dbReference>
<dbReference type="CDD" id="cd14696">
    <property type="entry name" value="bZIP_Jun"/>
    <property type="match status" value="1"/>
</dbReference>
<feature type="coiled-coil region" evidence="5">
    <location>
        <begin position="212"/>
        <end position="252"/>
    </location>
</feature>
<protein>
    <submittedName>
        <fullName evidence="7">Transcription factor AP-1</fullName>
    </submittedName>
</protein>
<evidence type="ECO:0000259" key="6">
    <source>
        <dbReference type="PROSITE" id="PS50217"/>
    </source>
</evidence>
<keyword evidence="2" id="KW-0805">Transcription regulation</keyword>
<dbReference type="PROSITE" id="PS50217">
    <property type="entry name" value="BZIP"/>
    <property type="match status" value="1"/>
</dbReference>
<evidence type="ECO:0000313" key="7">
    <source>
        <dbReference type="EMBL" id="JAV47777.1"/>
    </source>
</evidence>
<evidence type="ECO:0000256" key="1">
    <source>
        <dbReference type="ARBA" id="ARBA00006882"/>
    </source>
</evidence>
<keyword evidence="3" id="KW-0238">DNA-binding</keyword>
<dbReference type="PANTHER" id="PTHR11462">
    <property type="entry name" value="JUN TRANSCRIPTION FACTOR-RELATED"/>
    <property type="match status" value="1"/>
</dbReference>
<dbReference type="GO" id="GO:0042127">
    <property type="term" value="P:regulation of cell population proliferation"/>
    <property type="evidence" value="ECO:0007669"/>
    <property type="project" value="TreeGrafter"/>
</dbReference>
<dbReference type="SMART" id="SM00338">
    <property type="entry name" value="BRLZ"/>
    <property type="match status" value="1"/>
</dbReference>
<evidence type="ECO:0000256" key="4">
    <source>
        <dbReference type="ARBA" id="ARBA00023163"/>
    </source>
</evidence>
<dbReference type="PANTHER" id="PTHR11462:SF35">
    <property type="entry name" value="TRANSCRIPTION FACTOR JRA"/>
    <property type="match status" value="1"/>
</dbReference>
<dbReference type="PROSITE" id="PS00036">
    <property type="entry name" value="BZIP_BASIC"/>
    <property type="match status" value="1"/>
</dbReference>
<comment type="similarity">
    <text evidence="1">Belongs to the bZIP family. Jun subfamily.</text>
</comment>
<dbReference type="InterPro" id="IPR050946">
    <property type="entry name" value="AP-1_TF_bZIP"/>
</dbReference>
<dbReference type="Pfam" id="PF00170">
    <property type="entry name" value="bZIP_1"/>
    <property type="match status" value="1"/>
</dbReference>
<sequence>MEQTFYDDQFRSTEDLRMMKRTMTLDLDNLRPSKKQKVSPLLTSPELNMLKLESPELEKMIIAQNGHVTTTPTPNQYNNMFPKTVTEEQELYARGFVDALAQLHQTTAPSAGSVVLQPVSHDTMCGDMTTAVTNTSLPPCPSVQQQCVVSMSSDCGVISSMPHVSVGYHPSNDYLPPLSSIKEEPQIVPSIGVTPPLSPIDMEDQERIKLERKRLRNRIAASKCRRRKLERIAKLEDKVRELKSQNSELGVVANALREQICALKQQVMDHVKNGCQMMVTSAPDMGGVRKSAYVL</sequence>
<dbReference type="InterPro" id="IPR046347">
    <property type="entry name" value="bZIP_sf"/>
</dbReference>